<organism evidence="2 3">
    <name type="scientific">Dichomitus squalens</name>
    <dbReference type="NCBI Taxonomy" id="114155"/>
    <lineage>
        <taxon>Eukaryota</taxon>
        <taxon>Fungi</taxon>
        <taxon>Dikarya</taxon>
        <taxon>Basidiomycota</taxon>
        <taxon>Agaricomycotina</taxon>
        <taxon>Agaricomycetes</taxon>
        <taxon>Polyporales</taxon>
        <taxon>Polyporaceae</taxon>
        <taxon>Dichomitus</taxon>
    </lineage>
</organism>
<sequence length="81" mass="8799">MPSMRNHMDLRNHLHAADDPNFVKVSPASHLSASPANGIRTRTAPQLLLTPQPPSSPYLRGLSSSSPLRMRVGLSPLSPYT</sequence>
<keyword evidence="3" id="KW-1185">Reference proteome</keyword>
<dbReference type="AlphaFoldDB" id="A0A4Q9QAQ3"/>
<gene>
    <name evidence="2" type="ORF">BD310DRAFT_913221</name>
</gene>
<dbReference type="Proteomes" id="UP000292082">
    <property type="component" value="Unassembled WGS sequence"/>
</dbReference>
<feature type="compositionally biased region" description="Low complexity" evidence="1">
    <location>
        <begin position="40"/>
        <end position="50"/>
    </location>
</feature>
<feature type="compositionally biased region" description="Low complexity" evidence="1">
    <location>
        <begin position="57"/>
        <end position="71"/>
    </location>
</feature>
<name>A0A4Q9QAQ3_9APHY</name>
<evidence type="ECO:0000256" key="1">
    <source>
        <dbReference type="SAM" id="MobiDB-lite"/>
    </source>
</evidence>
<evidence type="ECO:0000313" key="2">
    <source>
        <dbReference type="EMBL" id="TBU64732.1"/>
    </source>
</evidence>
<accession>A0A4Q9QAQ3</accession>
<dbReference type="EMBL" id="ML145085">
    <property type="protein sequence ID" value="TBU64732.1"/>
    <property type="molecule type" value="Genomic_DNA"/>
</dbReference>
<reference evidence="2 3" key="1">
    <citation type="submission" date="2019-01" db="EMBL/GenBank/DDBJ databases">
        <title>Draft genome sequences of three monokaryotic isolates of the white-rot basidiomycete fungus Dichomitus squalens.</title>
        <authorList>
            <consortium name="DOE Joint Genome Institute"/>
            <person name="Lopez S.C."/>
            <person name="Andreopoulos B."/>
            <person name="Pangilinan J."/>
            <person name="Lipzen A."/>
            <person name="Riley R."/>
            <person name="Ahrendt S."/>
            <person name="Ng V."/>
            <person name="Barry K."/>
            <person name="Daum C."/>
            <person name="Grigoriev I.V."/>
            <person name="Hilden K.S."/>
            <person name="Makela M.R."/>
            <person name="de Vries R.P."/>
        </authorList>
    </citation>
    <scope>NUCLEOTIDE SEQUENCE [LARGE SCALE GENOMIC DNA]</scope>
    <source>
        <strain evidence="2 3">CBS 464.89</strain>
    </source>
</reference>
<feature type="region of interest" description="Disordered" evidence="1">
    <location>
        <begin position="24"/>
        <end position="81"/>
    </location>
</feature>
<proteinExistence type="predicted"/>
<evidence type="ECO:0000313" key="3">
    <source>
        <dbReference type="Proteomes" id="UP000292082"/>
    </source>
</evidence>
<protein>
    <submittedName>
        <fullName evidence="2">Uncharacterized protein</fullName>
    </submittedName>
</protein>